<dbReference type="PANTHER" id="PTHR44111">
    <property type="entry name" value="ELONGATOR COMPLEX PROTEIN 2"/>
    <property type="match status" value="1"/>
</dbReference>
<dbReference type="Proteomes" id="UP000012073">
    <property type="component" value="Unassembled WGS sequence"/>
</dbReference>
<evidence type="ECO:0000256" key="3">
    <source>
        <dbReference type="ARBA" id="ARBA00005043"/>
    </source>
</evidence>
<accession>R7Q856</accession>
<dbReference type="InterPro" id="IPR015943">
    <property type="entry name" value="WD40/YVTN_repeat-like_dom_sf"/>
</dbReference>
<comment type="similarity">
    <text evidence="4">Belongs to the WD repeat ELP2 family.</text>
</comment>
<evidence type="ECO:0000256" key="1">
    <source>
        <dbReference type="ARBA" id="ARBA00004123"/>
    </source>
</evidence>
<dbReference type="Pfam" id="PF00400">
    <property type="entry name" value="WD40"/>
    <property type="match status" value="6"/>
</dbReference>
<dbReference type="InterPro" id="IPR036322">
    <property type="entry name" value="WD40_repeat_dom_sf"/>
</dbReference>
<dbReference type="PROSITE" id="PS50082">
    <property type="entry name" value="WD_REPEATS_2"/>
    <property type="match status" value="3"/>
</dbReference>
<dbReference type="SMART" id="SM00320">
    <property type="entry name" value="WD40"/>
    <property type="match status" value="7"/>
</dbReference>
<keyword evidence="9" id="KW-0677">Repeat</keyword>
<organism evidence="13 14">
    <name type="scientific">Chondrus crispus</name>
    <name type="common">Carrageen Irish moss</name>
    <name type="synonym">Polymorpha crispa</name>
    <dbReference type="NCBI Taxonomy" id="2769"/>
    <lineage>
        <taxon>Eukaryota</taxon>
        <taxon>Rhodophyta</taxon>
        <taxon>Florideophyceae</taxon>
        <taxon>Rhodymeniophycidae</taxon>
        <taxon>Gigartinales</taxon>
        <taxon>Gigartinaceae</taxon>
        <taxon>Chondrus</taxon>
    </lineage>
</organism>
<evidence type="ECO:0000313" key="13">
    <source>
        <dbReference type="EMBL" id="CDF34732.1"/>
    </source>
</evidence>
<evidence type="ECO:0000256" key="4">
    <source>
        <dbReference type="ARBA" id="ARBA00005881"/>
    </source>
</evidence>
<evidence type="ECO:0000256" key="6">
    <source>
        <dbReference type="ARBA" id="ARBA00022490"/>
    </source>
</evidence>
<dbReference type="PhylomeDB" id="R7Q856"/>
<evidence type="ECO:0000313" key="14">
    <source>
        <dbReference type="Proteomes" id="UP000012073"/>
    </source>
</evidence>
<dbReference type="GO" id="GO:0002098">
    <property type="term" value="P:tRNA wobble uridine modification"/>
    <property type="evidence" value="ECO:0007669"/>
    <property type="project" value="InterPro"/>
</dbReference>
<dbReference type="EMBL" id="HG001706">
    <property type="protein sequence ID" value="CDF34732.1"/>
    <property type="molecule type" value="Genomic_DNA"/>
</dbReference>
<evidence type="ECO:0000256" key="12">
    <source>
        <dbReference type="SAM" id="MobiDB-lite"/>
    </source>
</evidence>
<proteinExistence type="inferred from homology"/>
<evidence type="ECO:0000256" key="11">
    <source>
        <dbReference type="PROSITE-ProRule" id="PRU00221"/>
    </source>
</evidence>
<feature type="repeat" description="WD" evidence="11">
    <location>
        <begin position="83"/>
        <end position="121"/>
    </location>
</feature>
<evidence type="ECO:0000256" key="10">
    <source>
        <dbReference type="ARBA" id="ARBA00023242"/>
    </source>
</evidence>
<keyword evidence="6" id="KW-0963">Cytoplasm</keyword>
<reference evidence="14" key="1">
    <citation type="journal article" date="2013" name="Proc. Natl. Acad. Sci. U.S.A.">
        <title>Genome structure and metabolic features in the red seaweed Chondrus crispus shed light on evolution of the Archaeplastida.</title>
        <authorList>
            <person name="Collen J."/>
            <person name="Porcel B."/>
            <person name="Carre W."/>
            <person name="Ball S.G."/>
            <person name="Chaparro C."/>
            <person name="Tonon T."/>
            <person name="Barbeyron T."/>
            <person name="Michel G."/>
            <person name="Noel B."/>
            <person name="Valentin K."/>
            <person name="Elias M."/>
            <person name="Artiguenave F."/>
            <person name="Arun A."/>
            <person name="Aury J.M."/>
            <person name="Barbosa-Neto J.F."/>
            <person name="Bothwell J.H."/>
            <person name="Bouget F.Y."/>
            <person name="Brillet L."/>
            <person name="Cabello-Hurtado F."/>
            <person name="Capella-Gutierrez S."/>
            <person name="Charrier B."/>
            <person name="Cladiere L."/>
            <person name="Cock J.M."/>
            <person name="Coelho S.M."/>
            <person name="Colleoni C."/>
            <person name="Czjzek M."/>
            <person name="Da Silva C."/>
            <person name="Delage L."/>
            <person name="Denoeud F."/>
            <person name="Deschamps P."/>
            <person name="Dittami S.M."/>
            <person name="Gabaldon T."/>
            <person name="Gachon C.M."/>
            <person name="Groisillier A."/>
            <person name="Herve C."/>
            <person name="Jabbari K."/>
            <person name="Katinka M."/>
            <person name="Kloareg B."/>
            <person name="Kowalczyk N."/>
            <person name="Labadie K."/>
            <person name="Leblanc C."/>
            <person name="Lopez P.J."/>
            <person name="McLachlan D.H."/>
            <person name="Meslet-Cladiere L."/>
            <person name="Moustafa A."/>
            <person name="Nehr Z."/>
            <person name="Nyvall Collen P."/>
            <person name="Panaud O."/>
            <person name="Partensky F."/>
            <person name="Poulain J."/>
            <person name="Rensing S.A."/>
            <person name="Rousvoal S."/>
            <person name="Samson G."/>
            <person name="Symeonidi A."/>
            <person name="Weissenbach J."/>
            <person name="Zambounis A."/>
            <person name="Wincker P."/>
            <person name="Boyen C."/>
        </authorList>
    </citation>
    <scope>NUCLEOTIDE SEQUENCE [LARGE SCALE GENOMIC DNA]</scope>
    <source>
        <strain evidence="14">cv. Stackhouse</strain>
    </source>
</reference>
<dbReference type="InterPro" id="IPR037289">
    <property type="entry name" value="Elp2"/>
</dbReference>
<keyword evidence="10" id="KW-0539">Nucleus</keyword>
<evidence type="ECO:0000256" key="9">
    <source>
        <dbReference type="ARBA" id="ARBA00022737"/>
    </source>
</evidence>
<dbReference type="OMA" id="ENFRHIS"/>
<feature type="compositionally biased region" description="Acidic residues" evidence="12">
    <location>
        <begin position="378"/>
        <end position="389"/>
    </location>
</feature>
<dbReference type="Gramene" id="CDF34732">
    <property type="protein sequence ID" value="CDF34732"/>
    <property type="gene ID" value="CHC_T00003648001"/>
</dbReference>
<evidence type="ECO:0000256" key="8">
    <source>
        <dbReference type="ARBA" id="ARBA00022694"/>
    </source>
</evidence>
<evidence type="ECO:0000256" key="5">
    <source>
        <dbReference type="ARBA" id="ARBA00020267"/>
    </source>
</evidence>
<dbReference type="GO" id="GO:0033588">
    <property type="term" value="C:elongator holoenzyme complex"/>
    <property type="evidence" value="ECO:0007669"/>
    <property type="project" value="InterPro"/>
</dbReference>
<dbReference type="KEGG" id="ccp:CHC_T00003648001"/>
<name>R7Q856_CHOCR</name>
<feature type="repeat" description="WD" evidence="11">
    <location>
        <begin position="257"/>
        <end position="288"/>
    </location>
</feature>
<dbReference type="SUPFAM" id="SSF50978">
    <property type="entry name" value="WD40 repeat-like"/>
    <property type="match status" value="1"/>
</dbReference>
<gene>
    <name evidence="13" type="ORF">CHC_T00003648001</name>
</gene>
<dbReference type="InterPro" id="IPR001680">
    <property type="entry name" value="WD40_rpt"/>
</dbReference>
<dbReference type="OrthoDB" id="27911at2759"/>
<sequence>MALITAGMEGELRLWRQGADFVSWKLGAKVDVAPPGAVLLECVAMQRIAGNTALVAVGGTNRRVWLFSAVLGEDPCLRKAAVLDGHRDWIRGLAFSATTEEGAFRLASASKDGTARIWQVQRIGEKEPDTFDVHTARVEALLSDEKWSFTAEALLDEHTAAVHSVEFGGPSNTSKLLTSSMDCSIVLWSLEGRRWESVARFGLLGGSSAHALGFFGASFVNAKCDEVLGHNFAGALHCWRAKSLIDSNVEFLAKSAPSGHFGMVTDLAWEPQGRYLLTCSEDKTARIFAEVEEDDCHRFVEWARPQVHGHALFAVQFCDKDGRKYVSGAEERMLRMFEAPSRFRLPGETDVNVYGSKRATSAVVPELGLSNKATYEAEKEDDAKEEDDEGSKSTNAVSEDLLVTSFGAARAKSIVPLEEDLKQKRLWPETAKLYGHGNEISCVAADPNNAVLASACKAQTAKDAVIILWDSNNGVECGRLLAHDLTINQMTFSEDGKAISAVSRDRSVSIFRKTEVGSRFGFSTAIQKKGAHSRLIYTCAWLFGDEFIATGGRDKYLKVFTTGLPSQDGGMSEVYKQKFDSGVSALDAVSIAGDGRHVVVAAGFVAGHIRLFEAEIDAHGSLSIEQVYSTNLQTRCGSRITNIQWRPESSIQEAGILNIQLGVASEDLSVRVLEFRFARGA</sequence>
<dbReference type="PROSITE" id="PS50294">
    <property type="entry name" value="WD_REPEATS_REGION"/>
    <property type="match status" value="1"/>
</dbReference>
<dbReference type="PANTHER" id="PTHR44111:SF1">
    <property type="entry name" value="ELONGATOR COMPLEX PROTEIN 2"/>
    <property type="match status" value="1"/>
</dbReference>
<evidence type="ECO:0000256" key="2">
    <source>
        <dbReference type="ARBA" id="ARBA00004496"/>
    </source>
</evidence>
<dbReference type="STRING" id="2769.R7Q856"/>
<dbReference type="GeneID" id="17322264"/>
<evidence type="ECO:0000256" key="7">
    <source>
        <dbReference type="ARBA" id="ARBA00022574"/>
    </source>
</evidence>
<comment type="pathway">
    <text evidence="3">tRNA modification; 5-methoxycarbonylmethyl-2-thiouridine-tRNA biosynthesis.</text>
</comment>
<dbReference type="GO" id="GO:0005737">
    <property type="term" value="C:cytoplasm"/>
    <property type="evidence" value="ECO:0007669"/>
    <property type="project" value="UniProtKB-SubCell"/>
</dbReference>
<feature type="region of interest" description="Disordered" evidence="12">
    <location>
        <begin position="374"/>
        <end position="395"/>
    </location>
</feature>
<feature type="repeat" description="WD" evidence="11">
    <location>
        <begin position="155"/>
        <end position="191"/>
    </location>
</feature>
<protein>
    <recommendedName>
        <fullName evidence="5">Elongator complex protein 2</fullName>
    </recommendedName>
</protein>
<dbReference type="AlphaFoldDB" id="R7Q856"/>
<dbReference type="RefSeq" id="XP_005714551.1">
    <property type="nucleotide sequence ID" value="XM_005714494.1"/>
</dbReference>
<keyword evidence="8" id="KW-0819">tRNA processing</keyword>
<comment type="subcellular location">
    <subcellularLocation>
        <location evidence="2">Cytoplasm</location>
    </subcellularLocation>
    <subcellularLocation>
        <location evidence="1">Nucleus</location>
    </subcellularLocation>
</comment>
<dbReference type="UniPathway" id="UPA00988"/>
<dbReference type="GO" id="GO:0005634">
    <property type="term" value="C:nucleus"/>
    <property type="evidence" value="ECO:0007669"/>
    <property type="project" value="UniProtKB-SubCell"/>
</dbReference>
<dbReference type="Gene3D" id="2.130.10.10">
    <property type="entry name" value="YVTN repeat-like/Quinoprotein amine dehydrogenase"/>
    <property type="match status" value="4"/>
</dbReference>
<keyword evidence="7 11" id="KW-0853">WD repeat</keyword>
<keyword evidence="14" id="KW-1185">Reference proteome</keyword>